<proteinExistence type="predicted"/>
<dbReference type="PANTHER" id="PTHR10357:SF216">
    <property type="entry name" value="MALTOOLIGOSYL TREHALOSE SYNTHASE-RELATED"/>
    <property type="match status" value="1"/>
</dbReference>
<dbReference type="EMBL" id="CP012661">
    <property type="protein sequence ID" value="AMY68565.1"/>
    <property type="molecule type" value="Genomic_DNA"/>
</dbReference>
<dbReference type="Gene3D" id="1.10.150.200">
    <property type="entry name" value="Maltooligosyl trehalose synthase, domain 3"/>
    <property type="match status" value="1"/>
</dbReference>
<dbReference type="STRING" id="1335048.AKL17_1309"/>
<dbReference type="SMART" id="SM00642">
    <property type="entry name" value="Aamy"/>
    <property type="match status" value="1"/>
</dbReference>
<dbReference type="Proteomes" id="UP000076128">
    <property type="component" value="Chromosome"/>
</dbReference>
<dbReference type="NCBIfam" id="TIGR02401">
    <property type="entry name" value="trehalose_TreY"/>
    <property type="match status" value="1"/>
</dbReference>
<feature type="domain" description="Glycosyl hydrolase family 13 catalytic" evidence="1">
    <location>
        <begin position="13"/>
        <end position="427"/>
    </location>
</feature>
<reference evidence="2 3" key="1">
    <citation type="submission" date="2015-09" db="EMBL/GenBank/DDBJ databases">
        <title>Complete genome sequence of Defluviimonas alba cai42t isolated from an oilfield in Xinjiang.</title>
        <authorList>
            <person name="Geng S."/>
            <person name="Pan X."/>
            <person name="Wu X."/>
        </authorList>
    </citation>
    <scope>NUCLEOTIDE SEQUENCE [LARGE SCALE GENOMIC DNA]</scope>
    <source>
        <strain evidence="3">cai42</strain>
    </source>
</reference>
<dbReference type="Gene3D" id="1.10.10.470">
    <property type="entry name" value="Maltooligosyl trehalose synthase, domain 4"/>
    <property type="match status" value="1"/>
</dbReference>
<dbReference type="GO" id="GO:0047470">
    <property type="term" value="F:(1,4)-alpha-D-glucan 1-alpha-D-glucosylmutase activity"/>
    <property type="evidence" value="ECO:0007669"/>
    <property type="project" value="TreeGrafter"/>
</dbReference>
<dbReference type="CDD" id="cd11336">
    <property type="entry name" value="AmyAc_MTSase"/>
    <property type="match status" value="1"/>
</dbReference>
<evidence type="ECO:0000313" key="2">
    <source>
        <dbReference type="EMBL" id="AMY68565.1"/>
    </source>
</evidence>
<protein>
    <submittedName>
        <fullName evidence="2">Malto-oligosyltrehalose synthase</fullName>
    </submittedName>
</protein>
<dbReference type="KEGG" id="daa:AKL17_1309"/>
<name>A0A159Z0Y7_9RHOB</name>
<evidence type="ECO:0000259" key="1">
    <source>
        <dbReference type="SMART" id="SM00642"/>
    </source>
</evidence>
<dbReference type="InterPro" id="IPR017853">
    <property type="entry name" value="GH"/>
</dbReference>
<dbReference type="SUPFAM" id="SSF51445">
    <property type="entry name" value="(Trans)glycosidases"/>
    <property type="match status" value="1"/>
</dbReference>
<dbReference type="InterPro" id="IPR006047">
    <property type="entry name" value="GH13_cat_dom"/>
</dbReference>
<accession>A0A159Z0Y7</accession>
<keyword evidence="3" id="KW-1185">Reference proteome</keyword>
<organism evidence="2 3">
    <name type="scientific">Frigidibacter mobilis</name>
    <dbReference type="NCBI Taxonomy" id="1335048"/>
    <lineage>
        <taxon>Bacteria</taxon>
        <taxon>Pseudomonadati</taxon>
        <taxon>Pseudomonadota</taxon>
        <taxon>Alphaproteobacteria</taxon>
        <taxon>Rhodobacterales</taxon>
        <taxon>Paracoccaceae</taxon>
        <taxon>Frigidibacter</taxon>
    </lineage>
</organism>
<sequence>MVTGGRAMGRIPVTATYRLQLRGGVGFAEAEAILPYLRGLGISHLFLSPVQLAREGSTHGYDITDPTRIDPVLGGREGFSRLAAAARGQGMGLILDLVPNHMAFDVETPWLADVMRHGQDSRFARHFDIDWASAGRAGGLLLPMLEGDLAEALADAVVEQSPDGPVLRLGALALPLAPGTERVGTGPEAMQRLHDAQHWRLRHWRSEERRLSHRRFFNVTQLIGVRVEDPAVFEDVHALIFELIAAGEVDGLRIDHVDGLADPAGYLAQLRGRVGDLPVWVEKILTGDEALRGWPVQGTTGYEAARAIAQVLSRAEGVAVLDRAWRRATGFEGDFAQALAQAKADVLAADLAAEVTALVGLATAALGEQDRGAQDRGALADAVRALLAAFPRYRTYLDGGAADPEDLALMAGTVAAVPGELVATLARLVTGPGADAAFRTRFQQVTGALTAKAHEDTAEFRFNRYLAANEVGSDPDEPVMAPEAFGEWFARRVAEAPQAMVLTSSHDTKRAEDARMRLVALSHLPGEFAAIWAVAAGLPAGGVAANLRWYIVQSWLALWEPGRADVPGRLAEHVRKAMREAKEVTTHAAPDEAAEAAALDWTAALCAAWAGAPPPGVARLHARGAVLSLAQLALKLMLPGVPDTYQGTEDAAFHLTDPDNRLPVDFAALASGGPATGFGQAKTALLRRMLALRAAHPGLFAQGAVQVTGEAGGPLELVRSHAGQALRLGVDVGGAAAPVWSFDGGEAGRVALWLEAGPGQGRRS</sequence>
<dbReference type="GO" id="GO:0030980">
    <property type="term" value="P:alpha-glucan catabolic process"/>
    <property type="evidence" value="ECO:0007669"/>
    <property type="project" value="TreeGrafter"/>
</dbReference>
<dbReference type="PANTHER" id="PTHR10357">
    <property type="entry name" value="ALPHA-AMYLASE FAMILY MEMBER"/>
    <property type="match status" value="1"/>
</dbReference>
<dbReference type="GO" id="GO:0005992">
    <property type="term" value="P:trehalose biosynthetic process"/>
    <property type="evidence" value="ECO:0007669"/>
    <property type="project" value="TreeGrafter"/>
</dbReference>
<dbReference type="InterPro" id="IPR012767">
    <property type="entry name" value="Trehalose_TreY"/>
</dbReference>
<dbReference type="InterPro" id="IPR013797">
    <property type="entry name" value="Maltooligo_trehalose_synth_4"/>
</dbReference>
<dbReference type="Pfam" id="PF00128">
    <property type="entry name" value="Alpha-amylase"/>
    <property type="match status" value="1"/>
</dbReference>
<dbReference type="AlphaFoldDB" id="A0A159Z0Y7"/>
<dbReference type="PATRIC" id="fig|1335048.3.peg.1361"/>
<dbReference type="Gene3D" id="3.20.20.80">
    <property type="entry name" value="Glycosidases"/>
    <property type="match status" value="1"/>
</dbReference>
<dbReference type="Gene3D" id="3.30.1590.10">
    <property type="entry name" value="Maltooligosyl trehalose synthase, domain 2"/>
    <property type="match status" value="1"/>
</dbReference>
<evidence type="ECO:0000313" key="3">
    <source>
        <dbReference type="Proteomes" id="UP000076128"/>
    </source>
</evidence>
<gene>
    <name evidence="2" type="ORF">AKL17_1309</name>
</gene>